<keyword evidence="7" id="KW-1185">Reference proteome</keyword>
<feature type="region of interest" description="Disordered" evidence="4">
    <location>
        <begin position="106"/>
        <end position="127"/>
    </location>
</feature>
<keyword evidence="2 3" id="KW-0040">ANK repeat</keyword>
<dbReference type="Gene3D" id="1.10.510.10">
    <property type="entry name" value="Transferase(Phosphotransferase) domain 1"/>
    <property type="match status" value="1"/>
</dbReference>
<dbReference type="InterPro" id="IPR008271">
    <property type="entry name" value="Ser/Thr_kinase_AS"/>
</dbReference>
<evidence type="ECO:0000256" key="3">
    <source>
        <dbReference type="PROSITE-ProRule" id="PRU00023"/>
    </source>
</evidence>
<dbReference type="Gene3D" id="1.25.40.20">
    <property type="entry name" value="Ankyrin repeat-containing domain"/>
    <property type="match status" value="3"/>
</dbReference>
<dbReference type="InterPro" id="IPR036770">
    <property type="entry name" value="Ankyrin_rpt-contain_sf"/>
</dbReference>
<dbReference type="PROSITE" id="PS50297">
    <property type="entry name" value="ANK_REP_REGION"/>
    <property type="match status" value="5"/>
</dbReference>
<dbReference type="InterPro" id="IPR002110">
    <property type="entry name" value="Ankyrin_rpt"/>
</dbReference>
<feature type="repeat" description="ANK" evidence="3">
    <location>
        <begin position="772"/>
        <end position="805"/>
    </location>
</feature>
<dbReference type="EMBL" id="WHUW01000003">
    <property type="protein sequence ID" value="KAF8449354.1"/>
    <property type="molecule type" value="Genomic_DNA"/>
</dbReference>
<feature type="compositionally biased region" description="Polar residues" evidence="4">
    <location>
        <begin position="17"/>
        <end position="38"/>
    </location>
</feature>
<dbReference type="Pfam" id="PF00069">
    <property type="entry name" value="Pkinase"/>
    <property type="match status" value="1"/>
</dbReference>
<name>A0AAD4GKG0_BOLED</name>
<dbReference type="InterPro" id="IPR011009">
    <property type="entry name" value="Kinase-like_dom_sf"/>
</dbReference>
<dbReference type="AlphaFoldDB" id="A0AAD4GKG0"/>
<dbReference type="SUPFAM" id="SSF56112">
    <property type="entry name" value="Protein kinase-like (PK-like)"/>
    <property type="match status" value="1"/>
</dbReference>
<comment type="caution">
    <text evidence="6">The sequence shown here is derived from an EMBL/GenBank/DDBJ whole genome shotgun (WGS) entry which is preliminary data.</text>
</comment>
<dbReference type="PROSITE" id="PS50011">
    <property type="entry name" value="PROTEIN_KINASE_DOM"/>
    <property type="match status" value="1"/>
</dbReference>
<dbReference type="PANTHER" id="PTHR24123:SF33">
    <property type="entry name" value="PROTEIN HOS4"/>
    <property type="match status" value="1"/>
</dbReference>
<dbReference type="InterPro" id="IPR000719">
    <property type="entry name" value="Prot_kinase_dom"/>
</dbReference>
<evidence type="ECO:0000256" key="4">
    <source>
        <dbReference type="SAM" id="MobiDB-lite"/>
    </source>
</evidence>
<dbReference type="PROSITE" id="PS00108">
    <property type="entry name" value="PROTEIN_KINASE_ST"/>
    <property type="match status" value="1"/>
</dbReference>
<feature type="repeat" description="ANK" evidence="3">
    <location>
        <begin position="837"/>
        <end position="869"/>
    </location>
</feature>
<evidence type="ECO:0000259" key="5">
    <source>
        <dbReference type="PROSITE" id="PS50011"/>
    </source>
</evidence>
<dbReference type="SMART" id="SM00220">
    <property type="entry name" value="S_TKc"/>
    <property type="match status" value="1"/>
</dbReference>
<evidence type="ECO:0000256" key="2">
    <source>
        <dbReference type="ARBA" id="ARBA00023043"/>
    </source>
</evidence>
<dbReference type="PANTHER" id="PTHR24123">
    <property type="entry name" value="ANKYRIN REPEAT-CONTAINING"/>
    <property type="match status" value="1"/>
</dbReference>
<dbReference type="GO" id="GO:0005524">
    <property type="term" value="F:ATP binding"/>
    <property type="evidence" value="ECO:0007669"/>
    <property type="project" value="InterPro"/>
</dbReference>
<feature type="domain" description="Protein kinase" evidence="5">
    <location>
        <begin position="121"/>
        <end position="406"/>
    </location>
</feature>
<evidence type="ECO:0000313" key="7">
    <source>
        <dbReference type="Proteomes" id="UP001194468"/>
    </source>
</evidence>
<keyword evidence="1" id="KW-0677">Repeat</keyword>
<evidence type="ECO:0000313" key="6">
    <source>
        <dbReference type="EMBL" id="KAF8449354.1"/>
    </source>
</evidence>
<feature type="repeat" description="ANK" evidence="3">
    <location>
        <begin position="613"/>
        <end position="645"/>
    </location>
</feature>
<sequence>MGSDSPTSPVRDPFDLSDSSYPALTGLSASQQHDSESSTYGELVHEIYKCGSKILRYHEDYLRTHSSAPPEESRQYEFVSMGDFLHAGRDFTVFAGHLFKDHNVSPSFPQKRRSERGYGDHKFVKPSSGSTAGSVSYMSASANPTTDTRVAVALKESVQSIHKDNNRPFVLGTFLKEIRVMGETKSCAHIVDLLGVVFVEAGPEVKPTLVVSLALGDLLDFFRSMASPIITWELKSHFAFHIVSALQALHEKRIVHADVKGRNVLIFPHESTQFCAKLSDFGNSTPTGAGSPIAAGTKYYLAPECLDSEGDDAGDLGKYGNSEYRDVYAFGLVVWEIATSCLRLPFSDVNSDDEIAQMKLNGEAARYLLAHVPEDTPQYVRRTIADTLRVDPTQRAPLSAVSEQLLRKESGLASSAPTVQPASAGDNVPILQSQSSRGDSEASADGESLLKIPWSLQRRLHEEALQSSNRSVDPKVFLAYCYILCSDNYQELREDAVRLLRQTARLDPFHLVPGAKLTPFRAMIELQDWEGLSDILTEAGDGRAELFSQCTPHIFSFGWRRFLFLACSAGAGSPRGSPNADILRSSENVAVTTIQILVTAGIPSIGQVSWSSEGLTALHMASVSGKPRAVSALLANGADPGARDQDSRTPLHLCCQATQLSDDVSVQVARPFIEYQPSSVDDAMERTLYTPLRFAVEAEKPCLSRFLLENGADVNARAVEGSTALQECAWVAGENGNGRRDNGCKDEEKALELAKVLLKYGKVDINMRSCHNSVTALGIAAAHGNFSKMVSLLLDYGASPDTSVDDLTALSAAVQHKNQEMISVLLKRGADPNFSVRNVTPLGVAIGMDDHEAAPFLLDHGADPSVPHQGIPLVCWAVYASKQAGKDEVCPNLNLLLQRGASVTAIAQRTRSAGARGWSAVHFAALKLSTADLCVLVEHNALLSARTTLNETAFHIPLSYTMPEDSQDNGRQIAMLKELVRHGIELDATDAFGDTALHLASRRRRDDLRNYLLEAGCTPDLEDCSGRTAEQLYNLDEETIRVEDARRDLIVAILKKPLVLTYK</sequence>
<dbReference type="Pfam" id="PF12796">
    <property type="entry name" value="Ank_2"/>
    <property type="match status" value="2"/>
</dbReference>
<feature type="region of interest" description="Disordered" evidence="4">
    <location>
        <begin position="1"/>
        <end position="38"/>
    </location>
</feature>
<dbReference type="Proteomes" id="UP001194468">
    <property type="component" value="Unassembled WGS sequence"/>
</dbReference>
<reference evidence="6" key="1">
    <citation type="submission" date="2019-10" db="EMBL/GenBank/DDBJ databases">
        <authorList>
            <consortium name="DOE Joint Genome Institute"/>
            <person name="Kuo A."/>
            <person name="Miyauchi S."/>
            <person name="Kiss E."/>
            <person name="Drula E."/>
            <person name="Kohler A."/>
            <person name="Sanchez-Garcia M."/>
            <person name="Andreopoulos B."/>
            <person name="Barry K.W."/>
            <person name="Bonito G."/>
            <person name="Buee M."/>
            <person name="Carver A."/>
            <person name="Chen C."/>
            <person name="Cichocki N."/>
            <person name="Clum A."/>
            <person name="Culley D."/>
            <person name="Crous P.W."/>
            <person name="Fauchery L."/>
            <person name="Girlanda M."/>
            <person name="Hayes R."/>
            <person name="Keri Z."/>
            <person name="LaButti K."/>
            <person name="Lipzen A."/>
            <person name="Lombard V."/>
            <person name="Magnuson J."/>
            <person name="Maillard F."/>
            <person name="Morin E."/>
            <person name="Murat C."/>
            <person name="Nolan M."/>
            <person name="Ohm R."/>
            <person name="Pangilinan J."/>
            <person name="Pereira M."/>
            <person name="Perotto S."/>
            <person name="Peter M."/>
            <person name="Riley R."/>
            <person name="Sitrit Y."/>
            <person name="Stielow B."/>
            <person name="Szollosi G."/>
            <person name="Zifcakova L."/>
            <person name="Stursova M."/>
            <person name="Spatafora J.W."/>
            <person name="Tedersoo L."/>
            <person name="Vaario L.-M."/>
            <person name="Yamada A."/>
            <person name="Yan M."/>
            <person name="Wang P."/>
            <person name="Xu J."/>
            <person name="Bruns T."/>
            <person name="Baldrian P."/>
            <person name="Vilgalys R."/>
            <person name="Henrissat B."/>
            <person name="Grigoriev I.V."/>
            <person name="Hibbett D."/>
            <person name="Nagy L.G."/>
            <person name="Martin F.M."/>
        </authorList>
    </citation>
    <scope>NUCLEOTIDE SEQUENCE</scope>
    <source>
        <strain evidence="6">BED1</strain>
    </source>
</reference>
<dbReference type="SMART" id="SM00248">
    <property type="entry name" value="ANK"/>
    <property type="match status" value="11"/>
</dbReference>
<dbReference type="SUPFAM" id="SSF48403">
    <property type="entry name" value="Ankyrin repeat"/>
    <property type="match status" value="1"/>
</dbReference>
<organism evidence="6 7">
    <name type="scientific">Boletus edulis BED1</name>
    <dbReference type="NCBI Taxonomy" id="1328754"/>
    <lineage>
        <taxon>Eukaryota</taxon>
        <taxon>Fungi</taxon>
        <taxon>Dikarya</taxon>
        <taxon>Basidiomycota</taxon>
        <taxon>Agaricomycotina</taxon>
        <taxon>Agaricomycetes</taxon>
        <taxon>Agaricomycetidae</taxon>
        <taxon>Boletales</taxon>
        <taxon>Boletineae</taxon>
        <taxon>Boletaceae</taxon>
        <taxon>Boletoideae</taxon>
        <taxon>Boletus</taxon>
    </lineage>
</organism>
<reference evidence="6" key="2">
    <citation type="journal article" date="2020" name="Nat. Commun.">
        <title>Large-scale genome sequencing of mycorrhizal fungi provides insights into the early evolution of symbiotic traits.</title>
        <authorList>
            <person name="Miyauchi S."/>
            <person name="Kiss E."/>
            <person name="Kuo A."/>
            <person name="Drula E."/>
            <person name="Kohler A."/>
            <person name="Sanchez-Garcia M."/>
            <person name="Morin E."/>
            <person name="Andreopoulos B."/>
            <person name="Barry K.W."/>
            <person name="Bonito G."/>
            <person name="Buee M."/>
            <person name="Carver A."/>
            <person name="Chen C."/>
            <person name="Cichocki N."/>
            <person name="Clum A."/>
            <person name="Culley D."/>
            <person name="Crous P.W."/>
            <person name="Fauchery L."/>
            <person name="Girlanda M."/>
            <person name="Hayes R.D."/>
            <person name="Keri Z."/>
            <person name="LaButti K."/>
            <person name="Lipzen A."/>
            <person name="Lombard V."/>
            <person name="Magnuson J."/>
            <person name="Maillard F."/>
            <person name="Murat C."/>
            <person name="Nolan M."/>
            <person name="Ohm R.A."/>
            <person name="Pangilinan J."/>
            <person name="Pereira M.F."/>
            <person name="Perotto S."/>
            <person name="Peter M."/>
            <person name="Pfister S."/>
            <person name="Riley R."/>
            <person name="Sitrit Y."/>
            <person name="Stielow J.B."/>
            <person name="Szollosi G."/>
            <person name="Zifcakova L."/>
            <person name="Stursova M."/>
            <person name="Spatafora J.W."/>
            <person name="Tedersoo L."/>
            <person name="Vaario L.M."/>
            <person name="Yamada A."/>
            <person name="Yan M."/>
            <person name="Wang P."/>
            <person name="Xu J."/>
            <person name="Bruns T."/>
            <person name="Baldrian P."/>
            <person name="Vilgalys R."/>
            <person name="Dunand C."/>
            <person name="Henrissat B."/>
            <person name="Grigoriev I.V."/>
            <person name="Hibbett D."/>
            <person name="Nagy L.G."/>
            <person name="Martin F.M."/>
        </authorList>
    </citation>
    <scope>NUCLEOTIDE SEQUENCE</scope>
    <source>
        <strain evidence="6">BED1</strain>
    </source>
</reference>
<gene>
    <name evidence="6" type="ORF">L210DRAFT_3524645</name>
</gene>
<dbReference type="PRINTS" id="PR01415">
    <property type="entry name" value="ANKYRIN"/>
</dbReference>
<feature type="repeat" description="ANK" evidence="3">
    <location>
        <begin position="992"/>
        <end position="1024"/>
    </location>
</feature>
<dbReference type="GO" id="GO:0004672">
    <property type="term" value="F:protein kinase activity"/>
    <property type="evidence" value="ECO:0007669"/>
    <property type="project" value="InterPro"/>
</dbReference>
<proteinExistence type="predicted"/>
<accession>A0AAD4GKG0</accession>
<dbReference type="PROSITE" id="PS50088">
    <property type="entry name" value="ANK_REPEAT"/>
    <property type="match status" value="6"/>
</dbReference>
<feature type="region of interest" description="Disordered" evidence="4">
    <location>
        <begin position="415"/>
        <end position="444"/>
    </location>
</feature>
<dbReference type="InterPro" id="IPR051165">
    <property type="entry name" value="Multifunctional_ANK_Repeat"/>
</dbReference>
<feature type="repeat" description="ANK" evidence="3">
    <location>
        <begin position="805"/>
        <end position="837"/>
    </location>
</feature>
<feature type="repeat" description="ANK" evidence="3">
    <location>
        <begin position="687"/>
        <end position="719"/>
    </location>
</feature>
<protein>
    <recommendedName>
        <fullName evidence="5">Protein kinase domain-containing protein</fullName>
    </recommendedName>
</protein>
<evidence type="ECO:0000256" key="1">
    <source>
        <dbReference type="ARBA" id="ARBA00022737"/>
    </source>
</evidence>